<evidence type="ECO:0000259" key="7">
    <source>
        <dbReference type="Pfam" id="PF25772"/>
    </source>
</evidence>
<accession>A0ABQ9NWA5</accession>
<dbReference type="InterPro" id="IPR011989">
    <property type="entry name" value="ARM-like"/>
</dbReference>
<gene>
    <name evidence="8" type="primary">RRP12</name>
    <name evidence="8" type="ORF">H2201_004260</name>
</gene>
<comment type="caution">
    <text evidence="8">The sequence shown here is derived from an EMBL/GenBank/DDBJ whole genome shotgun (WGS) entry which is preliminary data.</text>
</comment>
<comment type="similarity">
    <text evidence="2">Belongs to the RRP12 family.</text>
</comment>
<feature type="region of interest" description="Disordered" evidence="4">
    <location>
        <begin position="996"/>
        <end position="1138"/>
    </location>
</feature>
<dbReference type="PANTHER" id="PTHR48287:SF1">
    <property type="entry name" value="ARM REPEAT SUPERFAMILY PROTEIN"/>
    <property type="match status" value="1"/>
</dbReference>
<feature type="compositionally biased region" description="Basic residues" evidence="4">
    <location>
        <begin position="1158"/>
        <end position="1167"/>
    </location>
</feature>
<feature type="domain" description="RRP12 HEAT" evidence="5">
    <location>
        <begin position="345"/>
        <end position="634"/>
    </location>
</feature>
<dbReference type="SUPFAM" id="SSF48371">
    <property type="entry name" value="ARM repeat"/>
    <property type="match status" value="1"/>
</dbReference>
<evidence type="ECO:0000256" key="1">
    <source>
        <dbReference type="ARBA" id="ARBA00004123"/>
    </source>
</evidence>
<feature type="compositionally biased region" description="Basic residues" evidence="4">
    <location>
        <begin position="1400"/>
        <end position="1413"/>
    </location>
</feature>
<keyword evidence="3" id="KW-0539">Nucleus</keyword>
<evidence type="ECO:0000259" key="5">
    <source>
        <dbReference type="Pfam" id="PF08161"/>
    </source>
</evidence>
<reference evidence="8" key="1">
    <citation type="submission" date="2022-10" db="EMBL/GenBank/DDBJ databases">
        <title>Culturing micro-colonial fungi from biological soil crusts in the Mojave desert and describing Neophaeococcomyces mojavensis, and introducing the new genera and species Taxawa tesnikishii.</title>
        <authorList>
            <person name="Kurbessoian T."/>
            <person name="Stajich J.E."/>
        </authorList>
    </citation>
    <scope>NUCLEOTIDE SEQUENCE</scope>
    <source>
        <strain evidence="8">TK_1</strain>
    </source>
</reference>
<dbReference type="Gene3D" id="1.25.10.10">
    <property type="entry name" value="Leucine-rich Repeat Variant"/>
    <property type="match status" value="2"/>
</dbReference>
<feature type="compositionally biased region" description="Polar residues" evidence="4">
    <location>
        <begin position="1088"/>
        <end position="1103"/>
    </location>
</feature>
<comment type="subcellular location">
    <subcellularLocation>
        <location evidence="1">Nucleus</location>
    </subcellularLocation>
</comment>
<dbReference type="PANTHER" id="PTHR48287">
    <property type="entry name" value="ARM REPEAT SUPERFAMILY PROTEIN"/>
    <property type="match status" value="1"/>
</dbReference>
<feature type="region of interest" description="Disordered" evidence="4">
    <location>
        <begin position="1157"/>
        <end position="1216"/>
    </location>
</feature>
<feature type="domain" description="RRP12 N-terminal HEAT" evidence="7">
    <location>
        <begin position="18"/>
        <end position="234"/>
    </location>
</feature>
<dbReference type="Pfam" id="PF25772">
    <property type="entry name" value="HEAT_RRP12_N"/>
    <property type="match status" value="1"/>
</dbReference>
<evidence type="ECO:0000256" key="4">
    <source>
        <dbReference type="SAM" id="MobiDB-lite"/>
    </source>
</evidence>
<feature type="domain" description="DUF2293" evidence="6">
    <location>
        <begin position="1285"/>
        <end position="1369"/>
    </location>
</feature>
<feature type="region of interest" description="Disordered" evidence="4">
    <location>
        <begin position="673"/>
        <end position="696"/>
    </location>
</feature>
<proteinExistence type="inferred from homology"/>
<dbReference type="Proteomes" id="UP001172684">
    <property type="component" value="Unassembled WGS sequence"/>
</dbReference>
<dbReference type="Pfam" id="PF10056">
    <property type="entry name" value="DUF2293"/>
    <property type="match status" value="1"/>
</dbReference>
<organism evidence="8 9">
    <name type="scientific">Coniosporium apollinis</name>
    <dbReference type="NCBI Taxonomy" id="61459"/>
    <lineage>
        <taxon>Eukaryota</taxon>
        <taxon>Fungi</taxon>
        <taxon>Dikarya</taxon>
        <taxon>Ascomycota</taxon>
        <taxon>Pezizomycotina</taxon>
        <taxon>Dothideomycetes</taxon>
        <taxon>Dothideomycetes incertae sedis</taxon>
        <taxon>Coniosporium</taxon>
    </lineage>
</organism>
<dbReference type="InterPro" id="IPR018744">
    <property type="entry name" value="DUF2293"/>
</dbReference>
<evidence type="ECO:0000313" key="9">
    <source>
        <dbReference type="Proteomes" id="UP001172684"/>
    </source>
</evidence>
<evidence type="ECO:0000313" key="8">
    <source>
        <dbReference type="EMBL" id="KAJ9665569.1"/>
    </source>
</evidence>
<dbReference type="EMBL" id="JAPDRL010000027">
    <property type="protein sequence ID" value="KAJ9665569.1"/>
    <property type="molecule type" value="Genomic_DNA"/>
</dbReference>
<feature type="compositionally biased region" description="Basic residues" evidence="4">
    <location>
        <begin position="1190"/>
        <end position="1201"/>
    </location>
</feature>
<evidence type="ECO:0000256" key="3">
    <source>
        <dbReference type="ARBA" id="ARBA00023242"/>
    </source>
</evidence>
<dbReference type="Pfam" id="PF08161">
    <property type="entry name" value="RRP12_HEAT"/>
    <property type="match status" value="1"/>
</dbReference>
<evidence type="ECO:0000259" key="6">
    <source>
        <dbReference type="Pfam" id="PF10056"/>
    </source>
</evidence>
<feature type="compositionally biased region" description="Basic residues" evidence="4">
    <location>
        <begin position="996"/>
        <end position="1008"/>
    </location>
</feature>
<dbReference type="InterPro" id="IPR052087">
    <property type="entry name" value="RRP12"/>
</dbReference>
<feature type="compositionally biased region" description="Basic and acidic residues" evidence="4">
    <location>
        <begin position="683"/>
        <end position="694"/>
    </location>
</feature>
<keyword evidence="9" id="KW-1185">Reference proteome</keyword>
<dbReference type="InterPro" id="IPR012978">
    <property type="entry name" value="HEAT_RRP12"/>
</dbReference>
<protein>
    <submittedName>
        <fullName evidence="8">Pre-rRNA processing protein</fullName>
    </submittedName>
</protein>
<dbReference type="InterPro" id="IPR057860">
    <property type="entry name" value="HEAT_RRP12_N"/>
</dbReference>
<evidence type="ECO:0000256" key="2">
    <source>
        <dbReference type="ARBA" id="ARBA00007690"/>
    </source>
</evidence>
<feature type="compositionally biased region" description="Basic and acidic residues" evidence="4">
    <location>
        <begin position="1378"/>
        <end position="1399"/>
    </location>
</feature>
<dbReference type="InterPro" id="IPR016024">
    <property type="entry name" value="ARM-type_fold"/>
</dbReference>
<feature type="compositionally biased region" description="Acidic residues" evidence="4">
    <location>
        <begin position="1174"/>
        <end position="1184"/>
    </location>
</feature>
<feature type="compositionally biased region" description="Acidic residues" evidence="4">
    <location>
        <begin position="1031"/>
        <end position="1052"/>
    </location>
</feature>
<name>A0ABQ9NWA5_9PEZI</name>
<feature type="region of interest" description="Disordered" evidence="4">
    <location>
        <begin position="1369"/>
        <end position="1413"/>
    </location>
</feature>
<feature type="compositionally biased region" description="Acidic residues" evidence="4">
    <location>
        <begin position="1118"/>
        <end position="1134"/>
    </location>
</feature>
<feature type="compositionally biased region" description="Basic and acidic residues" evidence="4">
    <location>
        <begin position="1020"/>
        <end position="1030"/>
    </location>
</feature>
<sequence length="1413" mass="156758">MSLEERLDKIRSQPKLQNQQQTAVVLSAVEDTLRVQQSEPTPTAYFAALLSLLSQTISSTQGVVNKELASAVVYLLDLITPHVPAPLLRSKFPQILTGLAPALSHSDAEAPLLRSSIGCLESLLLVQDAQAWALPQTQVSPRRAVAGLLTIAVDHRPKVRKRAQDALTKVLKNPPPSPSTDHPAADMCAETALRTLKDIADSAGKSRKHQKHKDGQHEPGLIHALQLVKTIAAASGGWPSRKLDALCELLLNISKSSNEYLTMAAFEIFEVIFTDMAADEVSSAKLPRLLEVIAELQPSQNDSQLLPPWIAVLSRGYDVSAQVEPEETFQKLPDLFTMISNFLASPSHNIRESASECLISFLSNCIPNSVLLEPSIYDEKVLEKLAKIVTDLLSVKYQSAWMEVFSVLGAMFDALRWRSAPLLSGAVKIVGDLRANESFTGKKEADAVLAKAIQAMGPDNVLEILPLNLLKPVPGQPGRVWLLPLMRDSVSNTRLAHFRSELVPLSEMMFQRVLEHGNAEKTMQIKIYETLVHQVWATLPGYCDLPLDLTEAFDQSFAELLSNLLYQQTDLRTDICRALQNLVDSSQAIANLTGGEDPVVQSRVSKADTQKNLQYLAGFANNMLAVLFNVYSQTLPHSRGRILQCVNAFLSITPEQDLMETFTRVATMLESALAETGPQTQADKQKQEKTKDKMPPMSHTLMDLVITISVYLPRESFGTLFSISALIINKQDDPQLQKKAYKLLPRLAESETGRAALADRNKELQHLLLASAEKASAPARRDRLAAIAQIIAFLPPSDLHFIPSVLSEVVISAKEVNEKARTAAFDLLVQMGEKMAAGGTVLQSKVPHMPDDAPAVPASLEEYFTMVSAGLAGSTPHMISASITALTRILYEFRSVLEEGVIADLVQTMDLFLTSNNKEIVRSVLGFVKVSVVSLPEGIVKPRLQSLVPNLMVWSKEHKQHFKSKVKHILERMMRRFGAQEVEKWCPEADRNLIKNIRKSKERSKRKRGEAGAGADGEQAPERRKGKFESEFDEAVYGSDEDAETGSEDSNDDMLGRGSGKGRREAKSYIVEDEEEPLDLLDRKALGNISSTKPVKMRQQPQKTKAKTDLDGKLVFGESDEEHGADTDMLDNDPGDGTLEGGINAYVAAIKGRDAAKRGQKGKLKFSNRKDKGDDEGEEMEVDQEEVRKQIRGKLQQRGRGRGGMAQRTQRQKTISDDLPVQKGYTFVAKGNVYITRHCRTRTKELGKTVFVIADSKGQRLGLRCPRQSIVDKKDTKGRNEATAALVRLFPKVPPDAAEATVKHAFEKRSRRVGRKMVVSLDDRVTRAVIAHIRHCYTPYDAMLRKGVPREQARLRVQADVHRLLRAWKGLPPVSPPKSKDLDAKREEPRRREGKPPKRNEKRVRTKRRKHPS</sequence>